<dbReference type="GO" id="GO:0043190">
    <property type="term" value="C:ATP-binding cassette (ABC) transporter complex"/>
    <property type="evidence" value="ECO:0007669"/>
    <property type="project" value="InterPro"/>
</dbReference>
<name>A0A2W4JCV7_9PSEU</name>
<accession>A0A2W4JCV7</accession>
<dbReference type="SUPFAM" id="SSF53850">
    <property type="entry name" value="Periplasmic binding protein-like II"/>
    <property type="match status" value="1"/>
</dbReference>
<protein>
    <submittedName>
        <fullName evidence="3">Glycine/betaine ABC transporter substrate-binding protein</fullName>
    </submittedName>
</protein>
<sequence>MRRVRRALTALLAAGSAALTLAGCGLTTNAALPFEVAPGKIPHIPELEGVTITVGSKDFTEQILLAYLAELALSAAGADVRDLSDIKGSNTSRQALLSGQIDISWEYTGTLWINYEGHELPVPGGEEAQYKASAELDARKNGITWLRYSPLNDQYGFAVTEEYGRKHNLRTISDLAAFLKKNPDEAVFCLETEFISRRDGFPAAVKKYGFSDPVIKQFGTGAIYAAVAGGTCTIGEIFTTDGRIAGLGLRVLEDDKNAFPQYNAAVTVRTSFLRAHPQIRDVLEPIALAMTNDQMIELCKRVDIDGEDPGKVALDWLVSKGFVTVPET</sequence>
<comment type="caution">
    <text evidence="3">The sequence shown here is derived from an EMBL/GenBank/DDBJ whole genome shotgun (WGS) entry which is preliminary data.</text>
</comment>
<evidence type="ECO:0000256" key="1">
    <source>
        <dbReference type="SAM" id="SignalP"/>
    </source>
</evidence>
<dbReference type="Gene3D" id="3.40.190.10">
    <property type="entry name" value="Periplasmic binding protein-like II"/>
    <property type="match status" value="1"/>
</dbReference>
<evidence type="ECO:0000259" key="2">
    <source>
        <dbReference type="Pfam" id="PF04069"/>
    </source>
</evidence>
<dbReference type="PROSITE" id="PS51257">
    <property type="entry name" value="PROKAR_LIPOPROTEIN"/>
    <property type="match status" value="1"/>
</dbReference>
<evidence type="ECO:0000313" key="3">
    <source>
        <dbReference type="EMBL" id="PZM96860.1"/>
    </source>
</evidence>
<proteinExistence type="predicted"/>
<keyword evidence="1" id="KW-0732">Signal</keyword>
<dbReference type="CDD" id="cd13611">
    <property type="entry name" value="PBP2_YehZ"/>
    <property type="match status" value="1"/>
</dbReference>
<dbReference type="InterPro" id="IPR007210">
    <property type="entry name" value="ABC_Gly_betaine_transp_sub-bd"/>
</dbReference>
<organism evidence="3">
    <name type="scientific">Thermocrispum agreste</name>
    <dbReference type="NCBI Taxonomy" id="37925"/>
    <lineage>
        <taxon>Bacteria</taxon>
        <taxon>Bacillati</taxon>
        <taxon>Actinomycetota</taxon>
        <taxon>Actinomycetes</taxon>
        <taxon>Pseudonocardiales</taxon>
        <taxon>Pseudonocardiaceae</taxon>
        <taxon>Thermocrispum</taxon>
    </lineage>
</organism>
<dbReference type="EMBL" id="QGUI01000352">
    <property type="protein sequence ID" value="PZM96860.1"/>
    <property type="molecule type" value="Genomic_DNA"/>
</dbReference>
<feature type="domain" description="ABC-type glycine betaine transport system substrate-binding" evidence="2">
    <location>
        <begin position="51"/>
        <end position="317"/>
    </location>
</feature>
<dbReference type="Pfam" id="PF04069">
    <property type="entry name" value="OpuAC"/>
    <property type="match status" value="1"/>
</dbReference>
<dbReference type="Gene3D" id="3.40.190.120">
    <property type="entry name" value="Osmoprotection protein (prox), domain 2"/>
    <property type="match status" value="1"/>
</dbReference>
<feature type="signal peptide" evidence="1">
    <location>
        <begin position="1"/>
        <end position="22"/>
    </location>
</feature>
<dbReference type="AlphaFoldDB" id="A0A2W4JCV7"/>
<dbReference type="GO" id="GO:0022857">
    <property type="term" value="F:transmembrane transporter activity"/>
    <property type="evidence" value="ECO:0007669"/>
    <property type="project" value="InterPro"/>
</dbReference>
<dbReference type="STRING" id="1111738.GCA_000427905_02729"/>
<gene>
    <name evidence="3" type="ORF">DIU77_10115</name>
</gene>
<feature type="chain" id="PRO_5038468460" evidence="1">
    <location>
        <begin position="23"/>
        <end position="328"/>
    </location>
</feature>
<reference evidence="3" key="1">
    <citation type="submission" date="2018-05" db="EMBL/GenBank/DDBJ databases">
        <authorList>
            <person name="Lanie J.A."/>
            <person name="Ng W.-L."/>
            <person name="Kazmierczak K.M."/>
            <person name="Andrzejewski T.M."/>
            <person name="Davidsen T.M."/>
            <person name="Wayne K.J."/>
            <person name="Tettelin H."/>
            <person name="Glass J.I."/>
            <person name="Rusch D."/>
            <person name="Podicherti R."/>
            <person name="Tsui H.-C.T."/>
            <person name="Winkler M.E."/>
        </authorList>
    </citation>
    <scope>NUCLEOTIDE SEQUENCE</scope>
    <source>
        <strain evidence="3">ZC4RG45</strain>
    </source>
</reference>